<dbReference type="GO" id="GO:0003676">
    <property type="term" value="F:nucleic acid binding"/>
    <property type="evidence" value="ECO:0007669"/>
    <property type="project" value="InterPro"/>
</dbReference>
<feature type="region of interest" description="Disordered" evidence="1">
    <location>
        <begin position="838"/>
        <end position="857"/>
    </location>
</feature>
<evidence type="ECO:0000256" key="1">
    <source>
        <dbReference type="SAM" id="MobiDB-lite"/>
    </source>
</evidence>
<dbReference type="Proteomes" id="UP000604046">
    <property type="component" value="Unassembled WGS sequence"/>
</dbReference>
<dbReference type="Gene3D" id="3.30.420.10">
    <property type="entry name" value="Ribonuclease H-like superfamily/Ribonuclease H"/>
    <property type="match status" value="1"/>
</dbReference>
<feature type="region of interest" description="Disordered" evidence="1">
    <location>
        <begin position="618"/>
        <end position="638"/>
    </location>
</feature>
<protein>
    <recommendedName>
        <fullName evidence="4">Integrase catalytic domain-containing protein</fullName>
    </recommendedName>
</protein>
<evidence type="ECO:0000313" key="3">
    <source>
        <dbReference type="Proteomes" id="UP000604046"/>
    </source>
</evidence>
<gene>
    <name evidence="2" type="ORF">SNAT2548_LOCUS13141</name>
</gene>
<feature type="non-terminal residue" evidence="2">
    <location>
        <position position="943"/>
    </location>
</feature>
<name>A0A812MDI1_9DINO</name>
<dbReference type="SUPFAM" id="SSF53098">
    <property type="entry name" value="Ribonuclease H-like"/>
    <property type="match status" value="1"/>
</dbReference>
<dbReference type="AlphaFoldDB" id="A0A812MDI1"/>
<dbReference type="InterPro" id="IPR036397">
    <property type="entry name" value="RNaseH_sf"/>
</dbReference>
<organism evidence="2 3">
    <name type="scientific">Symbiodinium natans</name>
    <dbReference type="NCBI Taxonomy" id="878477"/>
    <lineage>
        <taxon>Eukaryota</taxon>
        <taxon>Sar</taxon>
        <taxon>Alveolata</taxon>
        <taxon>Dinophyceae</taxon>
        <taxon>Suessiales</taxon>
        <taxon>Symbiodiniaceae</taxon>
        <taxon>Symbiodinium</taxon>
    </lineage>
</organism>
<evidence type="ECO:0000313" key="2">
    <source>
        <dbReference type="EMBL" id="CAE7256301.1"/>
    </source>
</evidence>
<evidence type="ECO:0008006" key="4">
    <source>
        <dbReference type="Google" id="ProtNLM"/>
    </source>
</evidence>
<dbReference type="OrthoDB" id="432987at2759"/>
<accession>A0A812MDI1</accession>
<dbReference type="EMBL" id="CAJNDS010001347">
    <property type="protein sequence ID" value="CAE7256301.1"/>
    <property type="molecule type" value="Genomic_DNA"/>
</dbReference>
<proteinExistence type="predicted"/>
<keyword evidence="3" id="KW-1185">Reference proteome</keyword>
<dbReference type="InterPro" id="IPR012337">
    <property type="entry name" value="RNaseH-like_sf"/>
</dbReference>
<reference evidence="2" key="1">
    <citation type="submission" date="2021-02" db="EMBL/GenBank/DDBJ databases">
        <authorList>
            <person name="Dougan E. K."/>
            <person name="Rhodes N."/>
            <person name="Thang M."/>
            <person name="Chan C."/>
        </authorList>
    </citation>
    <scope>NUCLEOTIDE SEQUENCE</scope>
</reference>
<comment type="caution">
    <text evidence="2">The sequence shown here is derived from an EMBL/GenBank/DDBJ whole genome shotgun (WGS) entry which is preliminary data.</text>
</comment>
<feature type="compositionally biased region" description="Basic and acidic residues" evidence="1">
    <location>
        <begin position="842"/>
        <end position="857"/>
    </location>
</feature>
<sequence length="943" mass="106555">MLRLQEQIDELRRLQAISLEEEPLDEFRRTHLMALKEAEPLKERFALLDSGATHAYRGAQEGELDWARTVKVNLAGGQSKELKQNPGGTLLGEEGSDAILPLGKLVRLLNCEVHWNPRSLVIKHPEFGKLRVRVRNDCPEVVETEGLRIISELEQKRLLSFTAAMDAFEEQVAAMEVGLDQSWERWMNVFLKTGSRVSCTGLLQTLPFLNDMPMSLIGKIAEEVPVTDKDGWKLLKKFPWNRSRRKQLWASRRWVVHVYAGKTRPQDDISKLEGHHGMVVISIDLEDSRSFNMDEQGSIFQLLMWAALSGTAVSNGKHGPKPLRSFENFLGIAGLSDKDQAKVDLDTRLIVRMMVLFTVAQRSRHSSWIARPSWTRPPGTGFLLEHPASPRTYLKENNPLYHVAPSVWDSDFMKKFLEFAGLSIYTFDQGCLGHQAVKPTTIATNLALEHLHGRKATMFQPSQVASSKDLARWAPKLVEEIAKAIKAWAGRWGVEGDEEICLDEEHELHRLSKNVREEWQIHLQRDHYPFRQDCRECIKFLANGRSHRAVSHPFPFVLHLDICGPMRVKGRSIFGANHKYLLVGAFRYPKIAQTPPPDPEEGEDPALVGLFEEKEDKRVQEDEVAKPPANPEAPEQEDAVDRELQELREPFEYDVAYFTKPLKSRIASEVLTRVQEICAEVKLMGFPILKIHSDRAKELSSTPFRAWMSSQGIVRSATEGEDPAANGVAEAAVKFVKGRTRILIQMLANQIGEEKAKSFWPLAAHTAAVQQRMRRCLRPWPSIAAFGSKVLIKTKHYGVSKSNDLAPKRIEGHYLGPSPDVTNGHVVWTKKGNLWQTTSLRTPRDPEPEAEMSVHEEDVLTPLPQPRRRLTSKTTLSGIWVEPELTTMCGLEGSGEEAELQALATVGSKEGIGGRAKGLEDIMEDERLCKEYFSQARFSREDA</sequence>